<evidence type="ECO:0000313" key="2">
    <source>
        <dbReference type="Proteomes" id="UP000821845"/>
    </source>
</evidence>
<evidence type="ECO:0000313" key="1">
    <source>
        <dbReference type="EMBL" id="KAH6946379.1"/>
    </source>
</evidence>
<proteinExistence type="predicted"/>
<organism evidence="1 2">
    <name type="scientific">Hyalomma asiaticum</name>
    <name type="common">Tick</name>
    <dbReference type="NCBI Taxonomy" id="266040"/>
    <lineage>
        <taxon>Eukaryota</taxon>
        <taxon>Metazoa</taxon>
        <taxon>Ecdysozoa</taxon>
        <taxon>Arthropoda</taxon>
        <taxon>Chelicerata</taxon>
        <taxon>Arachnida</taxon>
        <taxon>Acari</taxon>
        <taxon>Parasitiformes</taxon>
        <taxon>Ixodida</taxon>
        <taxon>Ixodoidea</taxon>
        <taxon>Ixodidae</taxon>
        <taxon>Hyalomminae</taxon>
        <taxon>Hyalomma</taxon>
    </lineage>
</organism>
<accession>A0ACB7TJQ1</accession>
<dbReference type="EMBL" id="CM023481">
    <property type="protein sequence ID" value="KAH6946379.1"/>
    <property type="molecule type" value="Genomic_DNA"/>
</dbReference>
<sequence>MPRIANSTAVVKRMAAIRMVPLIMTGGEGGETFPLVVFSKYSSSTTAIGVYNIATTEGEGKQVELASWDAAQRVDYDRLTPRTLAVGRDLDVLQHRLSGLAGEEPGVVEAGVPPLLPEPVHHPGVEQKSSRLNPYGSRHSHGEEAARDVEGTAHRCE</sequence>
<comment type="caution">
    <text evidence="1">The sequence shown here is derived from an EMBL/GenBank/DDBJ whole genome shotgun (WGS) entry which is preliminary data.</text>
</comment>
<gene>
    <name evidence="1" type="ORF">HPB50_013203</name>
</gene>
<keyword evidence="2" id="KW-1185">Reference proteome</keyword>
<protein>
    <submittedName>
        <fullName evidence="1">Uncharacterized protein</fullName>
    </submittedName>
</protein>
<reference evidence="1" key="1">
    <citation type="submission" date="2020-05" db="EMBL/GenBank/DDBJ databases">
        <title>Large-scale comparative analyses of tick genomes elucidate their genetic diversity and vector capacities.</title>
        <authorList>
            <person name="Jia N."/>
            <person name="Wang J."/>
            <person name="Shi W."/>
            <person name="Du L."/>
            <person name="Sun Y."/>
            <person name="Zhan W."/>
            <person name="Jiang J."/>
            <person name="Wang Q."/>
            <person name="Zhang B."/>
            <person name="Ji P."/>
            <person name="Sakyi L.B."/>
            <person name="Cui X."/>
            <person name="Yuan T."/>
            <person name="Jiang B."/>
            <person name="Yang W."/>
            <person name="Lam T.T.-Y."/>
            <person name="Chang Q."/>
            <person name="Ding S."/>
            <person name="Wang X."/>
            <person name="Zhu J."/>
            <person name="Ruan X."/>
            <person name="Zhao L."/>
            <person name="Wei J."/>
            <person name="Que T."/>
            <person name="Du C."/>
            <person name="Cheng J."/>
            <person name="Dai P."/>
            <person name="Han X."/>
            <person name="Huang E."/>
            <person name="Gao Y."/>
            <person name="Liu J."/>
            <person name="Shao H."/>
            <person name="Ye R."/>
            <person name="Li L."/>
            <person name="Wei W."/>
            <person name="Wang X."/>
            <person name="Wang C."/>
            <person name="Yang T."/>
            <person name="Huo Q."/>
            <person name="Li W."/>
            <person name="Guo W."/>
            <person name="Chen H."/>
            <person name="Zhou L."/>
            <person name="Ni X."/>
            <person name="Tian J."/>
            <person name="Zhou Y."/>
            <person name="Sheng Y."/>
            <person name="Liu T."/>
            <person name="Pan Y."/>
            <person name="Xia L."/>
            <person name="Li J."/>
            <person name="Zhao F."/>
            <person name="Cao W."/>
        </authorList>
    </citation>
    <scope>NUCLEOTIDE SEQUENCE</scope>
    <source>
        <strain evidence="1">Hyas-2018</strain>
    </source>
</reference>
<name>A0ACB7TJQ1_HYAAI</name>
<dbReference type="Proteomes" id="UP000821845">
    <property type="component" value="Chromosome 1"/>
</dbReference>